<keyword evidence="2 6" id="KW-0349">Heme</keyword>
<dbReference type="GeneID" id="58263186"/>
<organism evidence="9 10">
    <name type="scientific">Wohlfahrtiimonas chitiniclastica</name>
    <dbReference type="NCBI Taxonomy" id="400946"/>
    <lineage>
        <taxon>Bacteria</taxon>
        <taxon>Pseudomonadati</taxon>
        <taxon>Pseudomonadota</taxon>
        <taxon>Gammaproteobacteria</taxon>
        <taxon>Cardiobacteriales</taxon>
        <taxon>Ignatzschineriaceae</taxon>
        <taxon>Wohlfahrtiimonas</taxon>
    </lineage>
</organism>
<dbReference type="Proteomes" id="UP000680020">
    <property type="component" value="Unassembled WGS sequence"/>
</dbReference>
<dbReference type="Gene3D" id="1.10.760.10">
    <property type="entry name" value="Cytochrome c-like domain"/>
    <property type="match status" value="1"/>
</dbReference>
<gene>
    <name evidence="9" type="ORF">J7561_01005</name>
</gene>
<keyword evidence="4" id="KW-0249">Electron transport</keyword>
<dbReference type="InterPro" id="IPR008168">
    <property type="entry name" value="Cyt_C_IC"/>
</dbReference>
<dbReference type="InterPro" id="IPR009056">
    <property type="entry name" value="Cyt_c-like_dom"/>
</dbReference>
<feature type="chain" id="PRO_5044339233" evidence="7">
    <location>
        <begin position="21"/>
        <end position="137"/>
    </location>
</feature>
<proteinExistence type="predicted"/>
<dbReference type="SUPFAM" id="SSF46626">
    <property type="entry name" value="Cytochrome c"/>
    <property type="match status" value="1"/>
</dbReference>
<feature type="domain" description="Cytochrome c" evidence="8">
    <location>
        <begin position="32"/>
        <end position="111"/>
    </location>
</feature>
<protein>
    <submittedName>
        <fullName evidence="9">C-type cytochrome</fullName>
    </submittedName>
</protein>
<evidence type="ECO:0000256" key="2">
    <source>
        <dbReference type="ARBA" id="ARBA00022617"/>
    </source>
</evidence>
<dbReference type="RefSeq" id="WP_008314795.1">
    <property type="nucleotide sequence ID" value="NZ_JAGIBR010000001.1"/>
</dbReference>
<keyword evidence="7" id="KW-0732">Signal</keyword>
<evidence type="ECO:0000313" key="10">
    <source>
        <dbReference type="Proteomes" id="UP000680020"/>
    </source>
</evidence>
<reference evidence="9" key="1">
    <citation type="submission" date="2021-03" db="EMBL/GenBank/DDBJ databases">
        <title>Identification and antibiotic profiling of Wohlfahrtiimonas chitiniclastica, an underestimated human pathogen.</title>
        <authorList>
            <person name="Kopf A."/>
            <person name="Bunk B."/>
            <person name="Coldewey S."/>
            <person name="Gunzer F."/>
            <person name="Riedel T."/>
            <person name="Schroettner P."/>
        </authorList>
    </citation>
    <scope>NUCLEOTIDE SEQUENCE</scope>
    <source>
        <strain evidence="9">DSM 100917</strain>
    </source>
</reference>
<name>A0AB35BWZ8_9GAMM</name>
<keyword evidence="1" id="KW-0813">Transport</keyword>
<dbReference type="PANTHER" id="PTHR35008:SF9">
    <property type="entry name" value="CYTOCHROME C DOMAIN-CONTAINING PROTEIN"/>
    <property type="match status" value="1"/>
</dbReference>
<feature type="signal peptide" evidence="7">
    <location>
        <begin position="1"/>
        <end position="20"/>
    </location>
</feature>
<dbReference type="InterPro" id="IPR036909">
    <property type="entry name" value="Cyt_c-like_dom_sf"/>
</dbReference>
<dbReference type="GO" id="GO:0020037">
    <property type="term" value="F:heme binding"/>
    <property type="evidence" value="ECO:0007669"/>
    <property type="project" value="InterPro"/>
</dbReference>
<comment type="caution">
    <text evidence="9">The sequence shown here is derived from an EMBL/GenBank/DDBJ whole genome shotgun (WGS) entry which is preliminary data.</text>
</comment>
<evidence type="ECO:0000256" key="1">
    <source>
        <dbReference type="ARBA" id="ARBA00022448"/>
    </source>
</evidence>
<dbReference type="PANTHER" id="PTHR35008">
    <property type="entry name" value="BLL4482 PROTEIN-RELATED"/>
    <property type="match status" value="1"/>
</dbReference>
<dbReference type="PRINTS" id="PR00605">
    <property type="entry name" value="CYTCHROMECIC"/>
</dbReference>
<dbReference type="InterPro" id="IPR051459">
    <property type="entry name" value="Cytochrome_c-type_DH"/>
</dbReference>
<evidence type="ECO:0000256" key="6">
    <source>
        <dbReference type="PROSITE-ProRule" id="PRU00433"/>
    </source>
</evidence>
<evidence type="ECO:0000256" key="7">
    <source>
        <dbReference type="SAM" id="SignalP"/>
    </source>
</evidence>
<accession>A0AB35BWZ8</accession>
<sequence>MKKLLLGTALFSLMSSLVFADGAGGVNDKTVITKRDGAEIYAVSCAGCHMPDGKGAVGAGFYPSLVNNPKLQQPAYPSIVVLYGLHGMPALGGILDDEQIANVVNYVRSNFNGIDKGITAKDVTPMRVKDYQYNDLN</sequence>
<evidence type="ECO:0000256" key="4">
    <source>
        <dbReference type="ARBA" id="ARBA00022982"/>
    </source>
</evidence>
<evidence type="ECO:0000313" key="9">
    <source>
        <dbReference type="EMBL" id="MBS7823777.1"/>
    </source>
</evidence>
<dbReference type="Pfam" id="PF13442">
    <property type="entry name" value="Cytochrome_CBB3"/>
    <property type="match status" value="1"/>
</dbReference>
<dbReference type="AlphaFoldDB" id="A0AB35BWZ8"/>
<dbReference type="GO" id="GO:0005506">
    <property type="term" value="F:iron ion binding"/>
    <property type="evidence" value="ECO:0007669"/>
    <property type="project" value="InterPro"/>
</dbReference>
<keyword evidence="5 6" id="KW-0408">Iron</keyword>
<keyword evidence="3 6" id="KW-0479">Metal-binding</keyword>
<evidence type="ECO:0000256" key="5">
    <source>
        <dbReference type="ARBA" id="ARBA00023004"/>
    </source>
</evidence>
<dbReference type="PROSITE" id="PS51007">
    <property type="entry name" value="CYTC"/>
    <property type="match status" value="1"/>
</dbReference>
<dbReference type="GO" id="GO:0009055">
    <property type="term" value="F:electron transfer activity"/>
    <property type="evidence" value="ECO:0007669"/>
    <property type="project" value="InterPro"/>
</dbReference>
<evidence type="ECO:0000259" key="8">
    <source>
        <dbReference type="PROSITE" id="PS51007"/>
    </source>
</evidence>
<dbReference type="EMBL" id="JAGIBU010000001">
    <property type="protein sequence ID" value="MBS7823777.1"/>
    <property type="molecule type" value="Genomic_DNA"/>
</dbReference>
<evidence type="ECO:0000256" key="3">
    <source>
        <dbReference type="ARBA" id="ARBA00022723"/>
    </source>
</evidence>